<proteinExistence type="predicted"/>
<reference evidence="1" key="1">
    <citation type="submission" date="2022-01" db="EMBL/GenBank/DDBJ databases">
        <authorList>
            <person name="King R."/>
        </authorList>
    </citation>
    <scope>NUCLEOTIDE SEQUENCE</scope>
</reference>
<evidence type="ECO:0000313" key="2">
    <source>
        <dbReference type="Proteomes" id="UP001153709"/>
    </source>
</evidence>
<dbReference type="Proteomes" id="UP001153709">
    <property type="component" value="Chromosome 5"/>
</dbReference>
<protein>
    <submittedName>
        <fullName evidence="1">Uncharacterized protein</fullName>
    </submittedName>
</protein>
<dbReference type="EMBL" id="OU898280">
    <property type="protein sequence ID" value="CAG9834995.1"/>
    <property type="molecule type" value="Genomic_DNA"/>
</dbReference>
<organism evidence="1 2">
    <name type="scientific">Diabrotica balteata</name>
    <name type="common">Banded cucumber beetle</name>
    <dbReference type="NCBI Taxonomy" id="107213"/>
    <lineage>
        <taxon>Eukaryota</taxon>
        <taxon>Metazoa</taxon>
        <taxon>Ecdysozoa</taxon>
        <taxon>Arthropoda</taxon>
        <taxon>Hexapoda</taxon>
        <taxon>Insecta</taxon>
        <taxon>Pterygota</taxon>
        <taxon>Neoptera</taxon>
        <taxon>Endopterygota</taxon>
        <taxon>Coleoptera</taxon>
        <taxon>Polyphaga</taxon>
        <taxon>Cucujiformia</taxon>
        <taxon>Chrysomeloidea</taxon>
        <taxon>Chrysomelidae</taxon>
        <taxon>Galerucinae</taxon>
        <taxon>Diabroticina</taxon>
        <taxon>Diabroticites</taxon>
        <taxon>Diabrotica</taxon>
    </lineage>
</organism>
<dbReference type="OrthoDB" id="6773164at2759"/>
<name>A0A9N9XDE9_DIABA</name>
<gene>
    <name evidence="1" type="ORF">DIABBA_LOCUS8243</name>
</gene>
<accession>A0A9N9XDE9</accession>
<dbReference type="PANTHER" id="PTHR46409">
    <property type="entry name" value="HTH PSQ-TYPE DOMAIN-CONTAINING PROTEIN"/>
    <property type="match status" value="1"/>
</dbReference>
<sequence length="305" mass="35495">MNRLYKIMNMTKAIHAKMENLPPNLQIEDSDDSVAHPDYLPDSRRNHNVVSNYYKDPTEQQVLLPIIPLPWKIGKTSPLEIESTERPKRGRKIKFGEHNRSERKLRKYKNLPYTNIKNRKVLPKAISLGVCTDELTSRQPGNMSHSRWTTTTNRILCLYIGTMDSSEELQELVDYITKVYAPVWFHIKGQLSCEMGPKHIFKSIQYSRCLSDKVKTVVVPVIQRNAFFAHLENLLLAMITDNRGFVKELGLRRIIKARKELRDKVRVFKVPKPNFNTTDYIEVIHWASKFPCHTQAVEHCVKLVT</sequence>
<keyword evidence="2" id="KW-1185">Reference proteome</keyword>
<evidence type="ECO:0000313" key="1">
    <source>
        <dbReference type="EMBL" id="CAG9834995.1"/>
    </source>
</evidence>
<dbReference type="AlphaFoldDB" id="A0A9N9XDE9"/>
<dbReference type="PANTHER" id="PTHR46409:SF1">
    <property type="entry name" value="HTH PSQ-TYPE DOMAIN-CONTAINING PROTEIN"/>
    <property type="match status" value="1"/>
</dbReference>